<proteinExistence type="inferred from homology"/>
<dbReference type="GO" id="GO:0008270">
    <property type="term" value="F:zinc ion binding"/>
    <property type="evidence" value="ECO:0007669"/>
    <property type="project" value="InterPro"/>
</dbReference>
<feature type="repeat" description="PPR" evidence="3">
    <location>
        <begin position="6"/>
        <end position="36"/>
    </location>
</feature>
<protein>
    <submittedName>
        <fullName evidence="5">Pentatricopeptide repeat-containing protein at5g48910</fullName>
    </submittedName>
</protein>
<dbReference type="AlphaFoldDB" id="A0A830B5T5"/>
<evidence type="ECO:0000256" key="2">
    <source>
        <dbReference type="ARBA" id="ARBA00022737"/>
    </source>
</evidence>
<feature type="domain" description="DYW" evidence="4">
    <location>
        <begin position="252"/>
        <end position="344"/>
    </location>
</feature>
<evidence type="ECO:0000259" key="4">
    <source>
        <dbReference type="Pfam" id="PF14432"/>
    </source>
</evidence>
<dbReference type="GO" id="GO:0009451">
    <property type="term" value="P:RNA modification"/>
    <property type="evidence" value="ECO:0007669"/>
    <property type="project" value="InterPro"/>
</dbReference>
<dbReference type="Pfam" id="PF13041">
    <property type="entry name" value="PPR_2"/>
    <property type="match status" value="1"/>
</dbReference>
<comment type="similarity">
    <text evidence="1">Belongs to the PPR family. PCMP-H subfamily.</text>
</comment>
<dbReference type="Gene3D" id="1.25.40.10">
    <property type="entry name" value="Tetratricopeptide repeat domain"/>
    <property type="match status" value="2"/>
</dbReference>
<reference evidence="5" key="1">
    <citation type="submission" date="2020-07" db="EMBL/GenBank/DDBJ databases">
        <title>Ethylene signaling mediates host invasion by parasitic plants.</title>
        <authorList>
            <person name="Yoshida S."/>
        </authorList>
    </citation>
    <scope>NUCLEOTIDE SEQUENCE</scope>
    <source>
        <strain evidence="5">Okayama</strain>
    </source>
</reference>
<dbReference type="NCBIfam" id="TIGR00756">
    <property type="entry name" value="PPR"/>
    <property type="match status" value="2"/>
</dbReference>
<evidence type="ECO:0000256" key="1">
    <source>
        <dbReference type="ARBA" id="ARBA00006643"/>
    </source>
</evidence>
<dbReference type="InterPro" id="IPR046848">
    <property type="entry name" value="E_motif"/>
</dbReference>
<dbReference type="GO" id="GO:0003723">
    <property type="term" value="F:RNA binding"/>
    <property type="evidence" value="ECO:0007669"/>
    <property type="project" value="InterPro"/>
</dbReference>
<dbReference type="Pfam" id="PF01535">
    <property type="entry name" value="PPR"/>
    <property type="match status" value="2"/>
</dbReference>
<gene>
    <name evidence="5" type="ORF">PHJA_000179200</name>
</gene>
<keyword evidence="2" id="KW-0677">Repeat</keyword>
<dbReference type="FunFam" id="1.25.40.10:FF:000184">
    <property type="entry name" value="Pentatricopeptide repeat-containing protein, chloroplastic"/>
    <property type="match status" value="1"/>
</dbReference>
<name>A0A830B5T5_9LAMI</name>
<evidence type="ECO:0000313" key="5">
    <source>
        <dbReference type="EMBL" id="GFP80358.1"/>
    </source>
</evidence>
<dbReference type="EMBL" id="BMAC01000018">
    <property type="protein sequence ID" value="GFP80358.1"/>
    <property type="molecule type" value="Genomic_DNA"/>
</dbReference>
<dbReference type="PROSITE" id="PS51375">
    <property type="entry name" value="PPR"/>
    <property type="match status" value="3"/>
</dbReference>
<dbReference type="PANTHER" id="PTHR47926">
    <property type="entry name" value="PENTATRICOPEPTIDE REPEAT-CONTAINING PROTEIN"/>
    <property type="match status" value="1"/>
</dbReference>
<dbReference type="OrthoDB" id="736572at2759"/>
<feature type="repeat" description="PPR" evidence="3">
    <location>
        <begin position="37"/>
        <end position="71"/>
    </location>
</feature>
<dbReference type="Pfam" id="PF14432">
    <property type="entry name" value="DYW_deaminase"/>
    <property type="match status" value="1"/>
</dbReference>
<evidence type="ECO:0000256" key="3">
    <source>
        <dbReference type="PROSITE-ProRule" id="PRU00708"/>
    </source>
</evidence>
<dbReference type="Proteomes" id="UP000653305">
    <property type="component" value="Unassembled WGS sequence"/>
</dbReference>
<dbReference type="InterPro" id="IPR011990">
    <property type="entry name" value="TPR-like_helical_dom_sf"/>
</dbReference>
<dbReference type="InterPro" id="IPR032867">
    <property type="entry name" value="DYW_dom"/>
</dbReference>
<dbReference type="InterPro" id="IPR002885">
    <property type="entry name" value="PPR_rpt"/>
</dbReference>
<dbReference type="InterPro" id="IPR046960">
    <property type="entry name" value="PPR_At4g14850-like_plant"/>
</dbReference>
<accession>A0A830B5T5</accession>
<feature type="repeat" description="PPR" evidence="3">
    <location>
        <begin position="174"/>
        <end position="208"/>
    </location>
</feature>
<dbReference type="Pfam" id="PF20431">
    <property type="entry name" value="E_motif"/>
    <property type="match status" value="1"/>
</dbReference>
<organism evidence="5 6">
    <name type="scientific">Phtheirospermum japonicum</name>
    <dbReference type="NCBI Taxonomy" id="374723"/>
    <lineage>
        <taxon>Eukaryota</taxon>
        <taxon>Viridiplantae</taxon>
        <taxon>Streptophyta</taxon>
        <taxon>Embryophyta</taxon>
        <taxon>Tracheophyta</taxon>
        <taxon>Spermatophyta</taxon>
        <taxon>Magnoliopsida</taxon>
        <taxon>eudicotyledons</taxon>
        <taxon>Gunneridae</taxon>
        <taxon>Pentapetalae</taxon>
        <taxon>asterids</taxon>
        <taxon>lamiids</taxon>
        <taxon>Lamiales</taxon>
        <taxon>Orobanchaceae</taxon>
        <taxon>Orobanchaceae incertae sedis</taxon>
        <taxon>Phtheirospermum</taxon>
    </lineage>
</organism>
<sequence length="344" mass="39651">MKEDKNVSSWNTMISGLCSNEMIFEAKKLFDEMLERDEVSWSAIIDGYNKSGYFKDALELFNRMQRDEEKPNDITFVALLNACAHAGLVQEGLKYFVSMKQTYLVEPTVEHYGCVVNLLGKRGYFKEAEDLIDSMPMKPNSAVWGAFLCACRKHNNVELGERVGEMLLDLEPGNSGRYALLSNIYAKAGKFDRAERVRLLMKERGLKTVTGQSSIELNGVVHEFKAGDYSHPQMRDIDRMVGKIVREIKLKGYRRDVSQVLLDISEEEKETSLKYHSEKLAISFGILNTERGDTIRVVKNLRVCEDCHSAMKIISRVYEREIIMRDRVRYHRFKDGQCSCMDFW</sequence>
<evidence type="ECO:0000313" key="6">
    <source>
        <dbReference type="Proteomes" id="UP000653305"/>
    </source>
</evidence>
<keyword evidence="6" id="KW-1185">Reference proteome</keyword>
<comment type="caution">
    <text evidence="5">The sequence shown here is derived from an EMBL/GenBank/DDBJ whole genome shotgun (WGS) entry which is preliminary data.</text>
</comment>